<dbReference type="InterPro" id="IPR003439">
    <property type="entry name" value="ABC_transporter-like_ATP-bd"/>
</dbReference>
<feature type="domain" description="ABC transporter" evidence="6">
    <location>
        <begin position="5"/>
        <end position="227"/>
    </location>
</feature>
<dbReference type="InterPro" id="IPR052156">
    <property type="entry name" value="BCAA_Transport_ATP-bd_LivF"/>
</dbReference>
<dbReference type="GO" id="GO:0016887">
    <property type="term" value="F:ATP hydrolysis activity"/>
    <property type="evidence" value="ECO:0007669"/>
    <property type="project" value="InterPro"/>
</dbReference>
<dbReference type="SUPFAM" id="SSF52540">
    <property type="entry name" value="P-loop containing nucleoside triphosphate hydrolases"/>
    <property type="match status" value="1"/>
</dbReference>
<evidence type="ECO:0000256" key="2">
    <source>
        <dbReference type="ARBA" id="ARBA00022448"/>
    </source>
</evidence>
<name>A0A9Q3WL94_9RHOB</name>
<reference evidence="7" key="1">
    <citation type="journal article" date="2021" name="Environ. Microbiol.">
        <title>Cryptic niche differentiation of novel sediment ecotypes of Rugeria pomeroyi correlates with nitrate respiration.</title>
        <authorList>
            <person name="Lin X."/>
            <person name="McNichol J."/>
            <person name="Chu X."/>
            <person name="Qian Y."/>
            <person name="Luo H."/>
        </authorList>
    </citation>
    <scope>NUCLEOTIDE SEQUENCE</scope>
    <source>
        <strain evidence="7">SZCCDBB064</strain>
    </source>
</reference>
<keyword evidence="4 7" id="KW-0067">ATP-binding</keyword>
<evidence type="ECO:0000313" key="7">
    <source>
        <dbReference type="EMBL" id="MCE8538340.1"/>
    </source>
</evidence>
<keyword evidence="3" id="KW-0547">Nucleotide-binding</keyword>
<dbReference type="GO" id="GO:0015658">
    <property type="term" value="F:branched-chain amino acid transmembrane transporter activity"/>
    <property type="evidence" value="ECO:0007669"/>
    <property type="project" value="TreeGrafter"/>
</dbReference>
<dbReference type="SMART" id="SM00382">
    <property type="entry name" value="AAA"/>
    <property type="match status" value="1"/>
</dbReference>
<evidence type="ECO:0000256" key="4">
    <source>
        <dbReference type="ARBA" id="ARBA00022840"/>
    </source>
</evidence>
<dbReference type="PROSITE" id="PS50893">
    <property type="entry name" value="ABC_TRANSPORTER_2"/>
    <property type="match status" value="1"/>
</dbReference>
<protein>
    <submittedName>
        <fullName evidence="7">ATP-binding cassette domain-containing protein</fullName>
    </submittedName>
</protein>
<dbReference type="RefSeq" id="WP_234220084.1">
    <property type="nucleotide sequence ID" value="NZ_JAGQAF010000007.1"/>
</dbReference>
<evidence type="ECO:0000313" key="8">
    <source>
        <dbReference type="Proteomes" id="UP000813672"/>
    </source>
</evidence>
<evidence type="ECO:0000256" key="3">
    <source>
        <dbReference type="ARBA" id="ARBA00022741"/>
    </source>
</evidence>
<evidence type="ECO:0000256" key="5">
    <source>
        <dbReference type="ARBA" id="ARBA00022970"/>
    </source>
</evidence>
<gene>
    <name evidence="7" type="ORF">KBY27_12850</name>
</gene>
<dbReference type="InterPro" id="IPR027417">
    <property type="entry name" value="P-loop_NTPase"/>
</dbReference>
<organism evidence="7 8">
    <name type="scientific">Ruegeria pomeroyi</name>
    <dbReference type="NCBI Taxonomy" id="89184"/>
    <lineage>
        <taxon>Bacteria</taxon>
        <taxon>Pseudomonadati</taxon>
        <taxon>Pseudomonadota</taxon>
        <taxon>Alphaproteobacteria</taxon>
        <taxon>Rhodobacterales</taxon>
        <taxon>Roseobacteraceae</taxon>
        <taxon>Ruegeria</taxon>
    </lineage>
</organism>
<dbReference type="AlphaFoldDB" id="A0A9Q3WL94"/>
<dbReference type="Proteomes" id="UP000813672">
    <property type="component" value="Unassembled WGS sequence"/>
</dbReference>
<evidence type="ECO:0000256" key="1">
    <source>
        <dbReference type="ARBA" id="ARBA00005417"/>
    </source>
</evidence>
<dbReference type="EMBL" id="JAGQAF010000007">
    <property type="protein sequence ID" value="MCE8538340.1"/>
    <property type="molecule type" value="Genomic_DNA"/>
</dbReference>
<dbReference type="PANTHER" id="PTHR43820:SF2">
    <property type="entry name" value="ABC TRANSPORTER ATP-BINDING PROTEIN"/>
    <property type="match status" value="1"/>
</dbReference>
<comment type="caution">
    <text evidence="7">The sequence shown here is derived from an EMBL/GenBank/DDBJ whole genome shotgun (WGS) entry which is preliminary data.</text>
</comment>
<comment type="similarity">
    <text evidence="1">Belongs to the ABC transporter superfamily.</text>
</comment>
<dbReference type="GO" id="GO:0015807">
    <property type="term" value="P:L-amino acid transport"/>
    <property type="evidence" value="ECO:0007669"/>
    <property type="project" value="TreeGrafter"/>
</dbReference>
<proteinExistence type="inferred from homology"/>
<keyword evidence="5" id="KW-0029">Amino-acid transport</keyword>
<sequence length="227" mass="24196">MSALLEIDRLTGGYRDTNVVLDLSARIAAGQILGVLGRNGVGKTTLARLVQGSLMPAAGEIRFQGRTVTTLRPHQRRGLGIGYMPQTGMVFDDLTVRENLTLGPTREAPDRFLDRFPRLGERLEQPAGTMSGGERKILAFVRAMIEDTVLIVLDEPSEGVQPENIGLMADSLKERSAAGAAILLCEQNLGFLTGVADSYLGLDAGRVVLNGQAGGVSPAELRAVISL</sequence>
<dbReference type="GO" id="GO:0005524">
    <property type="term" value="F:ATP binding"/>
    <property type="evidence" value="ECO:0007669"/>
    <property type="project" value="UniProtKB-KW"/>
</dbReference>
<dbReference type="Gene3D" id="3.40.50.300">
    <property type="entry name" value="P-loop containing nucleotide triphosphate hydrolases"/>
    <property type="match status" value="1"/>
</dbReference>
<keyword evidence="2" id="KW-0813">Transport</keyword>
<dbReference type="PANTHER" id="PTHR43820">
    <property type="entry name" value="HIGH-AFFINITY BRANCHED-CHAIN AMINO ACID TRANSPORT ATP-BINDING PROTEIN LIVF"/>
    <property type="match status" value="1"/>
</dbReference>
<dbReference type="InterPro" id="IPR003593">
    <property type="entry name" value="AAA+_ATPase"/>
</dbReference>
<accession>A0A9Q3WL94</accession>
<dbReference type="Pfam" id="PF00005">
    <property type="entry name" value="ABC_tran"/>
    <property type="match status" value="1"/>
</dbReference>
<evidence type="ECO:0000259" key="6">
    <source>
        <dbReference type="PROSITE" id="PS50893"/>
    </source>
</evidence>